<proteinExistence type="predicted"/>
<sequence length="105" mass="11536">MQFSILLTATAASVVVADLHDYATCRDRAFKGVNEYAIENPGATQAACNRYRARNTGNKQWDKCPDCSTSYRGDVLVCNSPAKHIGGDEWEYYCRQSGADYGAAN</sequence>
<feature type="signal peptide" evidence="1">
    <location>
        <begin position="1"/>
        <end position="17"/>
    </location>
</feature>
<feature type="chain" id="PRO_5035482652" evidence="1">
    <location>
        <begin position="18"/>
        <end position="105"/>
    </location>
</feature>
<dbReference type="EMBL" id="JAGPXD010000007">
    <property type="protein sequence ID" value="KAH7347504.1"/>
    <property type="molecule type" value="Genomic_DNA"/>
</dbReference>
<comment type="caution">
    <text evidence="2">The sequence shown here is derived from an EMBL/GenBank/DDBJ whole genome shotgun (WGS) entry which is preliminary data.</text>
</comment>
<protein>
    <submittedName>
        <fullName evidence="2">Uncharacterized protein</fullName>
    </submittedName>
</protein>
<evidence type="ECO:0000313" key="3">
    <source>
        <dbReference type="Proteomes" id="UP000813385"/>
    </source>
</evidence>
<reference evidence="2" key="1">
    <citation type="journal article" date="2021" name="Nat. Commun.">
        <title>Genetic determinants of endophytism in the Arabidopsis root mycobiome.</title>
        <authorList>
            <person name="Mesny F."/>
            <person name="Miyauchi S."/>
            <person name="Thiergart T."/>
            <person name="Pickel B."/>
            <person name="Atanasova L."/>
            <person name="Karlsson M."/>
            <person name="Huettel B."/>
            <person name="Barry K.W."/>
            <person name="Haridas S."/>
            <person name="Chen C."/>
            <person name="Bauer D."/>
            <person name="Andreopoulos W."/>
            <person name="Pangilinan J."/>
            <person name="LaButti K."/>
            <person name="Riley R."/>
            <person name="Lipzen A."/>
            <person name="Clum A."/>
            <person name="Drula E."/>
            <person name="Henrissat B."/>
            <person name="Kohler A."/>
            <person name="Grigoriev I.V."/>
            <person name="Martin F.M."/>
            <person name="Hacquard S."/>
        </authorList>
    </citation>
    <scope>NUCLEOTIDE SEQUENCE</scope>
    <source>
        <strain evidence="2">MPI-CAGE-AT-0016</strain>
    </source>
</reference>
<accession>A0A8K0T6B7</accession>
<dbReference type="OrthoDB" id="3489571at2759"/>
<gene>
    <name evidence="2" type="ORF">B0T11DRAFT_333611</name>
</gene>
<evidence type="ECO:0000256" key="1">
    <source>
        <dbReference type="SAM" id="SignalP"/>
    </source>
</evidence>
<name>A0A8K0T6B7_9PEZI</name>
<keyword evidence="1" id="KW-0732">Signal</keyword>
<keyword evidence="3" id="KW-1185">Reference proteome</keyword>
<organism evidence="2 3">
    <name type="scientific">Plectosphaerella cucumerina</name>
    <dbReference type="NCBI Taxonomy" id="40658"/>
    <lineage>
        <taxon>Eukaryota</taxon>
        <taxon>Fungi</taxon>
        <taxon>Dikarya</taxon>
        <taxon>Ascomycota</taxon>
        <taxon>Pezizomycotina</taxon>
        <taxon>Sordariomycetes</taxon>
        <taxon>Hypocreomycetidae</taxon>
        <taxon>Glomerellales</taxon>
        <taxon>Plectosphaerellaceae</taxon>
        <taxon>Plectosphaerella</taxon>
    </lineage>
</organism>
<evidence type="ECO:0000313" key="2">
    <source>
        <dbReference type="EMBL" id="KAH7347504.1"/>
    </source>
</evidence>
<dbReference type="AlphaFoldDB" id="A0A8K0T6B7"/>
<dbReference type="Proteomes" id="UP000813385">
    <property type="component" value="Unassembled WGS sequence"/>
</dbReference>